<gene>
    <name evidence="1" type="ORF">H8D96_17255</name>
</gene>
<evidence type="ECO:0000313" key="2">
    <source>
        <dbReference type="Proteomes" id="UP000605201"/>
    </source>
</evidence>
<sequence length="55" mass="5968">MKSDEQVHFKVETARIAATGISDTGNVRSENEDSIFLDEAGTFLLLADGMGGHER</sequence>
<feature type="non-terminal residue" evidence="1">
    <location>
        <position position="55"/>
    </location>
</feature>
<protein>
    <recommendedName>
        <fullName evidence="3">Serine/threonine-protein phosphatase</fullName>
    </recommendedName>
</protein>
<dbReference type="Gene3D" id="3.60.40.10">
    <property type="entry name" value="PPM-type phosphatase domain"/>
    <property type="match status" value="1"/>
</dbReference>
<dbReference type="SUPFAM" id="SSF81606">
    <property type="entry name" value="PP2C-like"/>
    <property type="match status" value="1"/>
</dbReference>
<organism evidence="1 2">
    <name type="scientific">Candidatus Desulfatibia vada</name>
    <dbReference type="NCBI Taxonomy" id="2841696"/>
    <lineage>
        <taxon>Bacteria</taxon>
        <taxon>Pseudomonadati</taxon>
        <taxon>Thermodesulfobacteriota</taxon>
        <taxon>Desulfobacteria</taxon>
        <taxon>Desulfobacterales</taxon>
        <taxon>Desulfobacterales incertae sedis</taxon>
        <taxon>Candidatus Desulfatibia</taxon>
    </lineage>
</organism>
<evidence type="ECO:0008006" key="3">
    <source>
        <dbReference type="Google" id="ProtNLM"/>
    </source>
</evidence>
<dbReference type="Proteomes" id="UP000605201">
    <property type="component" value="Unassembled WGS sequence"/>
</dbReference>
<name>A0A8J6P0U7_9BACT</name>
<proteinExistence type="predicted"/>
<evidence type="ECO:0000313" key="1">
    <source>
        <dbReference type="EMBL" id="MBC8433659.1"/>
    </source>
</evidence>
<dbReference type="InterPro" id="IPR036457">
    <property type="entry name" value="PPM-type-like_dom_sf"/>
</dbReference>
<accession>A0A8J6P0U7</accession>
<dbReference type="AlphaFoldDB" id="A0A8J6P0U7"/>
<reference evidence="1 2" key="1">
    <citation type="submission" date="2020-08" db="EMBL/GenBank/DDBJ databases">
        <title>Bridging the membrane lipid divide: bacteria of the FCB group superphylum have the potential to synthesize archaeal ether lipids.</title>
        <authorList>
            <person name="Villanueva L."/>
            <person name="Von Meijenfeldt F.A.B."/>
            <person name="Westbye A.B."/>
            <person name="Yadav S."/>
            <person name="Hopmans E.C."/>
            <person name="Dutilh B.E."/>
            <person name="Sinninghe Damste J.S."/>
        </authorList>
    </citation>
    <scope>NUCLEOTIDE SEQUENCE [LARGE SCALE GENOMIC DNA]</scope>
    <source>
        <strain evidence="1">NIOZ-UU17</strain>
    </source>
</reference>
<dbReference type="EMBL" id="JACNIG010000316">
    <property type="protein sequence ID" value="MBC8433659.1"/>
    <property type="molecule type" value="Genomic_DNA"/>
</dbReference>
<comment type="caution">
    <text evidence="1">The sequence shown here is derived from an EMBL/GenBank/DDBJ whole genome shotgun (WGS) entry which is preliminary data.</text>
</comment>